<dbReference type="PROSITE" id="PS50995">
    <property type="entry name" value="HTH_MARR_2"/>
    <property type="match status" value="1"/>
</dbReference>
<dbReference type="PANTHER" id="PTHR33164">
    <property type="entry name" value="TRANSCRIPTIONAL REGULATOR, MARR FAMILY"/>
    <property type="match status" value="1"/>
</dbReference>
<dbReference type="PANTHER" id="PTHR33164:SF43">
    <property type="entry name" value="HTH-TYPE TRANSCRIPTIONAL REPRESSOR YETL"/>
    <property type="match status" value="1"/>
</dbReference>
<evidence type="ECO:0000313" key="2">
    <source>
        <dbReference type="EMBL" id="MCE4555398.1"/>
    </source>
</evidence>
<gene>
    <name evidence="2" type="ORF">LXT13_13360</name>
</gene>
<organism evidence="2 3">
    <name type="scientific">Pelomonas cellulosilytica</name>
    <dbReference type="NCBI Taxonomy" id="2906762"/>
    <lineage>
        <taxon>Bacteria</taxon>
        <taxon>Pseudomonadati</taxon>
        <taxon>Pseudomonadota</taxon>
        <taxon>Betaproteobacteria</taxon>
        <taxon>Burkholderiales</taxon>
        <taxon>Sphaerotilaceae</taxon>
        <taxon>Roseateles</taxon>
    </lineage>
</organism>
<evidence type="ECO:0000313" key="3">
    <source>
        <dbReference type="Proteomes" id="UP001200741"/>
    </source>
</evidence>
<dbReference type="Gene3D" id="1.10.10.10">
    <property type="entry name" value="Winged helix-like DNA-binding domain superfamily/Winged helix DNA-binding domain"/>
    <property type="match status" value="1"/>
</dbReference>
<evidence type="ECO:0000259" key="1">
    <source>
        <dbReference type="PROSITE" id="PS50995"/>
    </source>
</evidence>
<dbReference type="Pfam" id="PF12802">
    <property type="entry name" value="MarR_2"/>
    <property type="match status" value="1"/>
</dbReference>
<proteinExistence type="predicted"/>
<dbReference type="InterPro" id="IPR036388">
    <property type="entry name" value="WH-like_DNA-bd_sf"/>
</dbReference>
<dbReference type="Proteomes" id="UP001200741">
    <property type="component" value="Unassembled WGS sequence"/>
</dbReference>
<dbReference type="SMART" id="SM00347">
    <property type="entry name" value="HTH_MARR"/>
    <property type="match status" value="1"/>
</dbReference>
<accession>A0ABS8XU43</accession>
<dbReference type="SUPFAM" id="SSF46785">
    <property type="entry name" value="Winged helix' DNA-binding domain"/>
    <property type="match status" value="1"/>
</dbReference>
<keyword evidence="3" id="KW-1185">Reference proteome</keyword>
<name>A0ABS8XU43_9BURK</name>
<dbReference type="CDD" id="cd00090">
    <property type="entry name" value="HTH_ARSR"/>
    <property type="match status" value="1"/>
</dbReference>
<reference evidence="2 3" key="1">
    <citation type="submission" date="2021-12" db="EMBL/GenBank/DDBJ databases">
        <title>Genome seq of P8.</title>
        <authorList>
            <person name="Seo T."/>
        </authorList>
    </citation>
    <scope>NUCLEOTIDE SEQUENCE [LARGE SCALE GENOMIC DNA]</scope>
    <source>
        <strain evidence="2 3">P8</strain>
    </source>
</reference>
<dbReference type="RefSeq" id="WP_233372417.1">
    <property type="nucleotide sequence ID" value="NZ_JAJTWU010000005.1"/>
</dbReference>
<sequence>MHFVVWGSRVEDVVRVLGHLSLGTRLKRIGETLQAQTQAVLAAHGFEQPAAWFPLLAALDRLGPLSVGELSSAIGVTQPVITRSLGGLEEEGLVESQALEADRRVRRVALTRKGRSLVQRARREAWPAIEAAVAQACAGLTGDLLAQLAGLEDALAATPLVQR</sequence>
<feature type="domain" description="HTH marR-type" evidence="1">
    <location>
        <begin position="19"/>
        <end position="157"/>
    </location>
</feature>
<protein>
    <submittedName>
        <fullName evidence="2">MarR family transcriptional regulator</fullName>
    </submittedName>
</protein>
<dbReference type="InterPro" id="IPR000835">
    <property type="entry name" value="HTH_MarR-typ"/>
</dbReference>
<dbReference type="PRINTS" id="PR00598">
    <property type="entry name" value="HTHMARR"/>
</dbReference>
<comment type="caution">
    <text evidence="2">The sequence shown here is derived from an EMBL/GenBank/DDBJ whole genome shotgun (WGS) entry which is preliminary data.</text>
</comment>
<dbReference type="EMBL" id="JAJTWU010000005">
    <property type="protein sequence ID" value="MCE4555398.1"/>
    <property type="molecule type" value="Genomic_DNA"/>
</dbReference>
<dbReference type="InterPro" id="IPR039422">
    <property type="entry name" value="MarR/SlyA-like"/>
</dbReference>
<dbReference type="InterPro" id="IPR011991">
    <property type="entry name" value="ArsR-like_HTH"/>
</dbReference>
<dbReference type="InterPro" id="IPR036390">
    <property type="entry name" value="WH_DNA-bd_sf"/>
</dbReference>